<dbReference type="EMBL" id="JABAIM010000001">
    <property type="protein sequence ID" value="NLR74884.1"/>
    <property type="molecule type" value="Genomic_DNA"/>
</dbReference>
<keyword evidence="2" id="KW-0238">DNA-binding</keyword>
<dbReference type="SMART" id="SM00418">
    <property type="entry name" value="HTH_ARSR"/>
    <property type="match status" value="1"/>
</dbReference>
<sequence>MKSPIVAALSALAHEARLAIFRALVQAGPSGLAAGKIGELVGMPPSSVSFHMKELTLAQMVSSRQEGRFVIYAANFATMNALLAYLTENCCSGASCCAPVGAPGCAEPGQP</sequence>
<accession>A0A847S4Z1</accession>
<dbReference type="InterPro" id="IPR051011">
    <property type="entry name" value="Metal_resp_trans_reg"/>
</dbReference>
<dbReference type="InterPro" id="IPR036390">
    <property type="entry name" value="WH_DNA-bd_sf"/>
</dbReference>
<protein>
    <submittedName>
        <fullName evidence="5">Helix-turn-helix transcriptional regulator</fullName>
    </submittedName>
</protein>
<dbReference type="InterPro" id="IPR011991">
    <property type="entry name" value="ArsR-like_HTH"/>
</dbReference>
<name>A0A847S4Z1_9NEIS</name>
<evidence type="ECO:0000259" key="4">
    <source>
        <dbReference type="PROSITE" id="PS50987"/>
    </source>
</evidence>
<reference evidence="5 6" key="1">
    <citation type="submission" date="2020-04" db="EMBL/GenBank/DDBJ databases">
        <title>Draft genome of Leeia sp. IMCC25680.</title>
        <authorList>
            <person name="Song J."/>
            <person name="Cho J.-C."/>
        </authorList>
    </citation>
    <scope>NUCLEOTIDE SEQUENCE [LARGE SCALE GENOMIC DNA]</scope>
    <source>
        <strain evidence="5 6">IMCC25680</strain>
    </source>
</reference>
<proteinExistence type="predicted"/>
<keyword evidence="6" id="KW-1185">Reference proteome</keyword>
<dbReference type="InterPro" id="IPR001845">
    <property type="entry name" value="HTH_ArsR_DNA-bd_dom"/>
</dbReference>
<dbReference type="Proteomes" id="UP000587991">
    <property type="component" value="Unassembled WGS sequence"/>
</dbReference>
<comment type="caution">
    <text evidence="5">The sequence shown here is derived from an EMBL/GenBank/DDBJ whole genome shotgun (WGS) entry which is preliminary data.</text>
</comment>
<dbReference type="Pfam" id="PF12840">
    <property type="entry name" value="HTH_20"/>
    <property type="match status" value="1"/>
</dbReference>
<keyword evidence="1" id="KW-0805">Transcription regulation</keyword>
<dbReference type="PROSITE" id="PS50987">
    <property type="entry name" value="HTH_ARSR_2"/>
    <property type="match status" value="1"/>
</dbReference>
<keyword evidence="3" id="KW-0804">Transcription</keyword>
<dbReference type="PRINTS" id="PR00778">
    <property type="entry name" value="HTHARSR"/>
</dbReference>
<dbReference type="GO" id="GO:0003700">
    <property type="term" value="F:DNA-binding transcription factor activity"/>
    <property type="evidence" value="ECO:0007669"/>
    <property type="project" value="InterPro"/>
</dbReference>
<evidence type="ECO:0000256" key="3">
    <source>
        <dbReference type="ARBA" id="ARBA00023163"/>
    </source>
</evidence>
<evidence type="ECO:0000256" key="1">
    <source>
        <dbReference type="ARBA" id="ARBA00023015"/>
    </source>
</evidence>
<evidence type="ECO:0000313" key="5">
    <source>
        <dbReference type="EMBL" id="NLR74884.1"/>
    </source>
</evidence>
<gene>
    <name evidence="5" type="ORF">HF682_06905</name>
</gene>
<dbReference type="SUPFAM" id="SSF46785">
    <property type="entry name" value="Winged helix' DNA-binding domain"/>
    <property type="match status" value="1"/>
</dbReference>
<dbReference type="Gene3D" id="1.10.10.10">
    <property type="entry name" value="Winged helix-like DNA-binding domain superfamily/Winged helix DNA-binding domain"/>
    <property type="match status" value="1"/>
</dbReference>
<dbReference type="InterPro" id="IPR036388">
    <property type="entry name" value="WH-like_DNA-bd_sf"/>
</dbReference>
<dbReference type="RefSeq" id="WP_168876463.1">
    <property type="nucleotide sequence ID" value="NZ_JABAIM010000001.1"/>
</dbReference>
<organism evidence="5 6">
    <name type="scientific">Leeia aquatica</name>
    <dbReference type="NCBI Taxonomy" id="2725557"/>
    <lineage>
        <taxon>Bacteria</taxon>
        <taxon>Pseudomonadati</taxon>
        <taxon>Pseudomonadota</taxon>
        <taxon>Betaproteobacteria</taxon>
        <taxon>Neisseriales</taxon>
        <taxon>Leeiaceae</taxon>
        <taxon>Leeia</taxon>
    </lineage>
</organism>
<evidence type="ECO:0000313" key="6">
    <source>
        <dbReference type="Proteomes" id="UP000587991"/>
    </source>
</evidence>
<dbReference type="GO" id="GO:0003677">
    <property type="term" value="F:DNA binding"/>
    <property type="evidence" value="ECO:0007669"/>
    <property type="project" value="UniProtKB-KW"/>
</dbReference>
<dbReference type="NCBIfam" id="NF033788">
    <property type="entry name" value="HTH_metalloreg"/>
    <property type="match status" value="1"/>
</dbReference>
<dbReference type="AlphaFoldDB" id="A0A847S4Z1"/>
<dbReference type="PANTHER" id="PTHR43132:SF2">
    <property type="entry name" value="ARSENICAL RESISTANCE OPERON REPRESSOR ARSR-RELATED"/>
    <property type="match status" value="1"/>
</dbReference>
<dbReference type="PANTHER" id="PTHR43132">
    <property type="entry name" value="ARSENICAL RESISTANCE OPERON REPRESSOR ARSR-RELATED"/>
    <property type="match status" value="1"/>
</dbReference>
<feature type="domain" description="HTH arsR-type" evidence="4">
    <location>
        <begin position="1"/>
        <end position="94"/>
    </location>
</feature>
<dbReference type="CDD" id="cd00090">
    <property type="entry name" value="HTH_ARSR"/>
    <property type="match status" value="1"/>
</dbReference>
<evidence type="ECO:0000256" key="2">
    <source>
        <dbReference type="ARBA" id="ARBA00023125"/>
    </source>
</evidence>